<dbReference type="Proteomes" id="UP000054721">
    <property type="component" value="Unassembled WGS sequence"/>
</dbReference>
<comment type="caution">
    <text evidence="1">The sequence shown here is derived from an EMBL/GenBank/DDBJ whole genome shotgun (WGS) entry which is preliminary data.</text>
</comment>
<dbReference type="EMBL" id="JYDW01000480">
    <property type="protein sequence ID" value="KRZ48063.1"/>
    <property type="molecule type" value="Genomic_DNA"/>
</dbReference>
<dbReference type="EMBL" id="JYDW01000320">
    <property type="protein sequence ID" value="KRZ49302.1"/>
    <property type="molecule type" value="Genomic_DNA"/>
</dbReference>
<evidence type="ECO:0000313" key="1">
    <source>
        <dbReference type="EMBL" id="KRZ48063.1"/>
    </source>
</evidence>
<sequence>MCCGIPVHYQLGILNFYPSRSYGIYEFDVAEDDSMWNLNLSDTAAHCQASNPSLDLSPMQKRINLYLVSWTTNMMLHFYKTVPYEMNSSNGVSMFIFDPVVHRLLFDP</sequence>
<accession>A0A0V1KLI5</accession>
<protein>
    <submittedName>
        <fullName evidence="1">Uncharacterized protein</fullName>
    </submittedName>
</protein>
<evidence type="ECO:0000313" key="3">
    <source>
        <dbReference type="Proteomes" id="UP000054721"/>
    </source>
</evidence>
<keyword evidence="3" id="KW-1185">Reference proteome</keyword>
<evidence type="ECO:0000313" key="2">
    <source>
        <dbReference type="EMBL" id="KRZ49302.1"/>
    </source>
</evidence>
<proteinExistence type="predicted"/>
<name>A0A0V1KLI5_9BILA</name>
<dbReference type="AlphaFoldDB" id="A0A0V1KLI5"/>
<organism evidence="1 3">
    <name type="scientific">Trichinella nativa</name>
    <dbReference type="NCBI Taxonomy" id="6335"/>
    <lineage>
        <taxon>Eukaryota</taxon>
        <taxon>Metazoa</taxon>
        <taxon>Ecdysozoa</taxon>
        <taxon>Nematoda</taxon>
        <taxon>Enoplea</taxon>
        <taxon>Dorylaimia</taxon>
        <taxon>Trichinellida</taxon>
        <taxon>Trichinellidae</taxon>
        <taxon>Trichinella</taxon>
    </lineage>
</organism>
<gene>
    <name evidence="2" type="ORF">T02_10049</name>
    <name evidence="1" type="ORF">T02_2263</name>
</gene>
<reference evidence="1 3" key="1">
    <citation type="submission" date="2015-05" db="EMBL/GenBank/DDBJ databases">
        <title>Evolution of Trichinella species and genotypes.</title>
        <authorList>
            <person name="Korhonen P.K."/>
            <person name="Edoardo P."/>
            <person name="Giuseppe L.R."/>
            <person name="Gasser R.B."/>
        </authorList>
    </citation>
    <scope>NUCLEOTIDE SEQUENCE [LARGE SCALE GENOMIC DNA]</scope>
    <source>
        <strain evidence="1">ISS10</strain>
    </source>
</reference>